<sequence>MPASGQAVHEQGKAHQKKVLGAGAPSDCGALFECRLCGCTVAATAASTHQRCYASKQTCYQEDCEGTKESGLSFEEVQSLVSSAVASAKKETAVKGRTKDGAALATSSPAEGELTCRDCEVSFVFGAKELAYYESKGFATPTRCLECRSKKRKRLAAEGEYE</sequence>
<reference evidence="3" key="1">
    <citation type="journal article" date="2015" name="PLoS Genet.">
        <title>Genome Sequence and Transcriptome Analyses of Chrysochromulina tobin: Metabolic Tools for Enhanced Algal Fitness in the Prominent Order Prymnesiales (Haptophyceae).</title>
        <authorList>
            <person name="Hovde B.T."/>
            <person name="Deodato C.R."/>
            <person name="Hunsperger H.M."/>
            <person name="Ryken S.A."/>
            <person name="Yost W."/>
            <person name="Jha R.K."/>
            <person name="Patterson J."/>
            <person name="Monnat R.J. Jr."/>
            <person name="Barlow S.B."/>
            <person name="Starkenburg S.R."/>
            <person name="Cattolico R.A."/>
        </authorList>
    </citation>
    <scope>NUCLEOTIDE SEQUENCE</scope>
    <source>
        <strain evidence="3">CCMP291</strain>
    </source>
</reference>
<evidence type="ECO:0000313" key="2">
    <source>
        <dbReference type="EMBL" id="KOO32558.1"/>
    </source>
</evidence>
<keyword evidence="3" id="KW-1185">Reference proteome</keyword>
<feature type="domain" description="Probable zinc-binding" evidence="1">
    <location>
        <begin position="113"/>
        <end position="154"/>
    </location>
</feature>
<evidence type="ECO:0000259" key="1">
    <source>
        <dbReference type="Pfam" id="PF13451"/>
    </source>
</evidence>
<dbReference type="InterPro" id="IPR025306">
    <property type="entry name" value="Zn-bnd_dom_prob"/>
</dbReference>
<dbReference type="AlphaFoldDB" id="A0A0M0K2E8"/>
<gene>
    <name evidence="2" type="ORF">Ctob_008159</name>
</gene>
<name>A0A0M0K2E8_9EUKA</name>
<dbReference type="Proteomes" id="UP000037460">
    <property type="component" value="Unassembled WGS sequence"/>
</dbReference>
<comment type="caution">
    <text evidence="2">The sequence shown here is derived from an EMBL/GenBank/DDBJ whole genome shotgun (WGS) entry which is preliminary data.</text>
</comment>
<protein>
    <recommendedName>
        <fullName evidence="1">Probable zinc-binding domain-containing protein</fullName>
    </recommendedName>
</protein>
<organism evidence="2 3">
    <name type="scientific">Chrysochromulina tobinii</name>
    <dbReference type="NCBI Taxonomy" id="1460289"/>
    <lineage>
        <taxon>Eukaryota</taxon>
        <taxon>Haptista</taxon>
        <taxon>Haptophyta</taxon>
        <taxon>Prymnesiophyceae</taxon>
        <taxon>Prymnesiales</taxon>
        <taxon>Chrysochromulinaceae</taxon>
        <taxon>Chrysochromulina</taxon>
    </lineage>
</organism>
<dbReference type="Pfam" id="PF13451">
    <property type="entry name" value="zf_Tbcl"/>
    <property type="match status" value="1"/>
</dbReference>
<proteinExistence type="predicted"/>
<dbReference type="EMBL" id="JWZX01001740">
    <property type="protein sequence ID" value="KOO32558.1"/>
    <property type="molecule type" value="Genomic_DNA"/>
</dbReference>
<accession>A0A0M0K2E8</accession>
<evidence type="ECO:0000313" key="3">
    <source>
        <dbReference type="Proteomes" id="UP000037460"/>
    </source>
</evidence>